<dbReference type="SUPFAM" id="SSF56300">
    <property type="entry name" value="Metallo-dependent phosphatases"/>
    <property type="match status" value="1"/>
</dbReference>
<sequence>MRSVFLIVLTTSLICASAGAGAILKGPYLQNVTQDAVTVMWETDAPGGGEVEYGHTPSFGKAAADTARRTVHEVRLTGLEAETVYHYRARSGGDVSAGFTFRTAPRRETPFTFAVYGDDRTNPFIHAAVADGIKKFRPDLVLHTGDLVVRGREYDLWEREFFGPAGDLYARIPFFPCLGNHEGNADHYYRFFSLPSNGSARHAEAWYSFDYGNAHFIFLDSTPSTGGFGPGSEQRAWLEKDLQSEAARGATWRFVIFHHPVYSSGNHESALPQRKAFVPLFERYGVDVAFSGHDHTYERSWPWRGDRRDDRNGVVYVVTGGGGAPLYDVKWSPWTAFARRVNHFTLVSVEGERLTIEAVDVDGGRFDGTAIDREGARAVALIDTARAATGLKRLFALKGLEPYGRPEALGLSALAESGDVETRRAFARVVSRVQSADAVPLLRRLAEDRDAEVRRAAAYGLAALGAPAGDLYVRLLKDSDVEARRSAAVGLRVSPDSAAVLALVEALSRPDSLVRYQAALALGALDGRGPADPLVAALKDGTAFVRRAALSALIDAGQGEAALPKFLEDLKSQDAGIRRAAADALGRIASPAAAGPLLGVARSDPDSRARESATAALGATRARESVPNLLKLLRDRDTRVRGAAARGLGVAGDERVIPRLVAALDDTAASVREGAVSALGRLTDQPDLVDPAAWKAWWKKEGRRQ</sequence>
<dbReference type="InterPro" id="IPR011989">
    <property type="entry name" value="ARM-like"/>
</dbReference>
<gene>
    <name evidence="5" type="ORF">A3F84_08060</name>
</gene>
<dbReference type="Gene3D" id="3.60.21.10">
    <property type="match status" value="1"/>
</dbReference>
<dbReference type="InterPro" id="IPR021133">
    <property type="entry name" value="HEAT_type_2"/>
</dbReference>
<evidence type="ECO:0000313" key="6">
    <source>
        <dbReference type="Proteomes" id="UP000178606"/>
    </source>
</evidence>
<evidence type="ECO:0008006" key="7">
    <source>
        <dbReference type="Google" id="ProtNLM"/>
    </source>
</evidence>
<dbReference type="PANTHER" id="PTHR22953:SF153">
    <property type="entry name" value="PURPLE ACID PHOSPHATASE"/>
    <property type="match status" value="1"/>
</dbReference>
<dbReference type="Pfam" id="PF16656">
    <property type="entry name" value="Pur_ac_phosph_N"/>
    <property type="match status" value="1"/>
</dbReference>
<dbReference type="EMBL" id="MFKF01000328">
    <property type="protein sequence ID" value="OGG46287.1"/>
    <property type="molecule type" value="Genomic_DNA"/>
</dbReference>
<feature type="signal peptide" evidence="2">
    <location>
        <begin position="1"/>
        <end position="20"/>
    </location>
</feature>
<dbReference type="SUPFAM" id="SSF48371">
    <property type="entry name" value="ARM repeat"/>
    <property type="match status" value="1"/>
</dbReference>
<dbReference type="Pfam" id="PF13646">
    <property type="entry name" value="HEAT_2"/>
    <property type="match status" value="3"/>
</dbReference>
<feature type="chain" id="PRO_5009523358" description="Calcineurin-like phosphoesterase domain-containing protein" evidence="2">
    <location>
        <begin position="21"/>
        <end position="705"/>
    </location>
</feature>
<dbReference type="CDD" id="cd00063">
    <property type="entry name" value="FN3"/>
    <property type="match status" value="1"/>
</dbReference>
<dbReference type="InterPro" id="IPR003961">
    <property type="entry name" value="FN3_dom"/>
</dbReference>
<evidence type="ECO:0000256" key="2">
    <source>
        <dbReference type="SAM" id="SignalP"/>
    </source>
</evidence>
<protein>
    <recommendedName>
        <fullName evidence="7">Calcineurin-like phosphoesterase domain-containing protein</fullName>
    </recommendedName>
</protein>
<proteinExistence type="predicted"/>
<dbReference type="InterPro" id="IPR039331">
    <property type="entry name" value="PAPs-like"/>
</dbReference>
<dbReference type="InterPro" id="IPR015914">
    <property type="entry name" value="PAPs_N"/>
</dbReference>
<feature type="domain" description="Purple acid phosphatase N-terminal" evidence="4">
    <location>
        <begin position="29"/>
        <end position="103"/>
    </location>
</feature>
<dbReference type="PROSITE" id="PS50077">
    <property type="entry name" value="HEAT_REPEAT"/>
    <property type="match status" value="1"/>
</dbReference>
<dbReference type="SMART" id="SM00567">
    <property type="entry name" value="EZ_HEAT"/>
    <property type="match status" value="8"/>
</dbReference>
<comment type="caution">
    <text evidence="5">The sequence shown here is derived from an EMBL/GenBank/DDBJ whole genome shotgun (WGS) entry which is preliminary data.</text>
</comment>
<dbReference type="PANTHER" id="PTHR22953">
    <property type="entry name" value="ACID PHOSPHATASE RELATED"/>
    <property type="match status" value="1"/>
</dbReference>
<name>A0A1F6CBE3_HANXR</name>
<dbReference type="InterPro" id="IPR000225">
    <property type="entry name" value="Armadillo"/>
</dbReference>
<dbReference type="GO" id="GO:0046872">
    <property type="term" value="F:metal ion binding"/>
    <property type="evidence" value="ECO:0007669"/>
    <property type="project" value="InterPro"/>
</dbReference>
<dbReference type="InterPro" id="IPR004155">
    <property type="entry name" value="PBS_lyase_HEAT"/>
</dbReference>
<evidence type="ECO:0000259" key="3">
    <source>
        <dbReference type="Pfam" id="PF00149"/>
    </source>
</evidence>
<dbReference type="InterPro" id="IPR016024">
    <property type="entry name" value="ARM-type_fold"/>
</dbReference>
<keyword evidence="1 2" id="KW-0732">Signal</keyword>
<dbReference type="SMART" id="SM00185">
    <property type="entry name" value="ARM"/>
    <property type="match status" value="3"/>
</dbReference>
<dbReference type="AlphaFoldDB" id="A0A1F6CBE3"/>
<reference evidence="5 6" key="1">
    <citation type="journal article" date="2016" name="Nat. Commun.">
        <title>Thousands of microbial genomes shed light on interconnected biogeochemical processes in an aquifer system.</title>
        <authorList>
            <person name="Anantharaman K."/>
            <person name="Brown C.T."/>
            <person name="Hug L.A."/>
            <person name="Sharon I."/>
            <person name="Castelle C.J."/>
            <person name="Probst A.J."/>
            <person name="Thomas B.C."/>
            <person name="Singh A."/>
            <person name="Wilkins M.J."/>
            <person name="Karaoz U."/>
            <person name="Brodie E.L."/>
            <person name="Williams K.H."/>
            <person name="Hubbard S.S."/>
            <person name="Banfield J.F."/>
        </authorList>
    </citation>
    <scope>NUCLEOTIDE SEQUENCE [LARGE SCALE GENOMIC DNA]</scope>
    <source>
        <strain evidence="6">RIFCSPLOWO2_12_FULL_64_10</strain>
    </source>
</reference>
<evidence type="ECO:0000259" key="4">
    <source>
        <dbReference type="Pfam" id="PF16656"/>
    </source>
</evidence>
<dbReference type="Proteomes" id="UP000178606">
    <property type="component" value="Unassembled WGS sequence"/>
</dbReference>
<feature type="domain" description="Calcineurin-like phosphoesterase" evidence="3">
    <location>
        <begin position="131"/>
        <end position="297"/>
    </location>
</feature>
<dbReference type="InterPro" id="IPR004843">
    <property type="entry name" value="Calcineurin-like_PHP"/>
</dbReference>
<dbReference type="InterPro" id="IPR029052">
    <property type="entry name" value="Metallo-depent_PP-like"/>
</dbReference>
<organism evidence="5 6">
    <name type="scientific">Handelsmanbacteria sp. (strain RIFCSPLOWO2_12_FULL_64_10)</name>
    <dbReference type="NCBI Taxonomy" id="1817868"/>
    <lineage>
        <taxon>Bacteria</taxon>
        <taxon>Candidatus Handelsmaniibacteriota</taxon>
    </lineage>
</organism>
<dbReference type="SUPFAM" id="SSF49363">
    <property type="entry name" value="Purple acid phosphatase, N-terminal domain"/>
    <property type="match status" value="1"/>
</dbReference>
<dbReference type="GO" id="GO:0003993">
    <property type="term" value="F:acid phosphatase activity"/>
    <property type="evidence" value="ECO:0007669"/>
    <property type="project" value="InterPro"/>
</dbReference>
<evidence type="ECO:0000256" key="1">
    <source>
        <dbReference type="ARBA" id="ARBA00022729"/>
    </source>
</evidence>
<evidence type="ECO:0000313" key="5">
    <source>
        <dbReference type="EMBL" id="OGG46287.1"/>
    </source>
</evidence>
<accession>A0A1F6CBE3</accession>
<dbReference type="Gene3D" id="1.25.10.10">
    <property type="entry name" value="Leucine-rich Repeat Variant"/>
    <property type="match status" value="2"/>
</dbReference>
<dbReference type="Gene3D" id="2.60.40.380">
    <property type="entry name" value="Purple acid phosphatase-like, N-terminal"/>
    <property type="match status" value="1"/>
</dbReference>
<dbReference type="Pfam" id="PF00149">
    <property type="entry name" value="Metallophos"/>
    <property type="match status" value="1"/>
</dbReference>
<dbReference type="InterPro" id="IPR008963">
    <property type="entry name" value="Purple_acid_Pase-like_N"/>
</dbReference>